<gene>
    <name evidence="3" type="ORF">SALB_02830</name>
</gene>
<comment type="caution">
    <text evidence="3">The sequence shown here is derived from an EMBL/GenBank/DDBJ whole genome shotgun (WGS) entry which is preliminary data.</text>
</comment>
<dbReference type="PANTHER" id="PTHR43877:SF2">
    <property type="entry name" value="AMINOALKYLPHOSPHONATE N-ACETYLTRANSFERASE-RELATED"/>
    <property type="match status" value="1"/>
</dbReference>
<dbReference type="eggNOG" id="COG0456">
    <property type="taxonomic scope" value="Bacteria"/>
</dbReference>
<dbReference type="GO" id="GO:0016747">
    <property type="term" value="F:acyltransferase activity, transferring groups other than amino-acyl groups"/>
    <property type="evidence" value="ECO:0007669"/>
    <property type="project" value="InterPro"/>
</dbReference>
<dbReference type="SUPFAM" id="SSF55729">
    <property type="entry name" value="Acyl-CoA N-acyltransferases (Nat)"/>
    <property type="match status" value="2"/>
</dbReference>
<proteinExistence type="predicted"/>
<protein>
    <submittedName>
        <fullName evidence="3">N-acetyltransferase</fullName>
    </submittedName>
</protein>
<name>A0A059VZP8_STRNR</name>
<organism evidence="3 4">
    <name type="scientific">Streptomyces noursei</name>
    <name type="common">Streptomyces albulus</name>
    <dbReference type="NCBI Taxonomy" id="1971"/>
    <lineage>
        <taxon>Bacteria</taxon>
        <taxon>Bacillati</taxon>
        <taxon>Actinomycetota</taxon>
        <taxon>Actinomycetes</taxon>
        <taxon>Kitasatosporales</taxon>
        <taxon>Streptomycetaceae</taxon>
        <taxon>Streptomyces</taxon>
    </lineage>
</organism>
<dbReference type="Proteomes" id="UP000288351">
    <property type="component" value="Unassembled WGS sequence"/>
</dbReference>
<accession>A0A059VZP8</accession>
<dbReference type="CDD" id="cd04301">
    <property type="entry name" value="NAT_SF"/>
    <property type="match status" value="1"/>
</dbReference>
<evidence type="ECO:0000256" key="2">
    <source>
        <dbReference type="ARBA" id="ARBA00023315"/>
    </source>
</evidence>
<dbReference type="AlphaFoldDB" id="A0A059VZP8"/>
<evidence type="ECO:0000313" key="4">
    <source>
        <dbReference type="Proteomes" id="UP000288351"/>
    </source>
</evidence>
<evidence type="ECO:0000256" key="1">
    <source>
        <dbReference type="ARBA" id="ARBA00022679"/>
    </source>
</evidence>
<reference evidence="3 4" key="1">
    <citation type="journal article" date="2019" name="Microbiol. Resour. Announc.">
        <title>Draft Genome Sequence of the Most Traditional epsilon-Poly-l-Lysine Producer, Streptomyces albulus NBRC14147.</title>
        <authorList>
            <person name="Yamanaka K."/>
            <person name="Hamano Y."/>
        </authorList>
    </citation>
    <scope>NUCLEOTIDE SEQUENCE [LARGE SCALE GENOMIC DNA]</scope>
    <source>
        <strain evidence="3 4">NBRC 14147</strain>
    </source>
</reference>
<dbReference type="InterPro" id="IPR050832">
    <property type="entry name" value="Bact_Acetyltransf"/>
</dbReference>
<dbReference type="PROSITE" id="PS51186">
    <property type="entry name" value="GNAT"/>
    <property type="match status" value="2"/>
</dbReference>
<dbReference type="InterPro" id="IPR000182">
    <property type="entry name" value="GNAT_dom"/>
</dbReference>
<dbReference type="Pfam" id="PF00583">
    <property type="entry name" value="Acetyltransf_1"/>
    <property type="match status" value="2"/>
</dbReference>
<keyword evidence="1 3" id="KW-0808">Transferase</keyword>
<keyword evidence="2" id="KW-0012">Acyltransferase</keyword>
<evidence type="ECO:0000313" key="3">
    <source>
        <dbReference type="EMBL" id="GCB90134.1"/>
    </source>
</evidence>
<dbReference type="STRING" id="68570.DC74_1999"/>
<dbReference type="PANTHER" id="PTHR43877">
    <property type="entry name" value="AMINOALKYLPHOSPHONATE N-ACETYLTRANSFERASE-RELATED-RELATED"/>
    <property type="match status" value="1"/>
</dbReference>
<dbReference type="InterPro" id="IPR016181">
    <property type="entry name" value="Acyl_CoA_acyltransferase"/>
</dbReference>
<dbReference type="Gene3D" id="3.40.630.30">
    <property type="match status" value="2"/>
</dbReference>
<sequence>MTGPRAGEYKVLVTTTLRPAGPEVRHDDGRRSRPYDICVNSRRVGGIQLATDARFGPTAGRIEALGVDAPDRHRGRATVAALAAEEVLRGWGCRQIELTVPADAEAAVRLSAALGYTERSRTMARALTRPGGLPDGSVDRPMSETEYPAWWDAVVAERIRSETAQGVPLAHAERTTAAEHDALFPEGAATPGQVLRVLAHEGRDVGTLWLVLRLPGQPGGYVRDVRVAPEHRGEGHGRSLMLVAERETLSAGRGSLALNVAADNVPALGLYRSLGYRTTAYRMWKPIL</sequence>
<dbReference type="EMBL" id="BHXC01000006">
    <property type="protein sequence ID" value="GCB90134.1"/>
    <property type="molecule type" value="Genomic_DNA"/>
</dbReference>